<proteinExistence type="predicted"/>
<protein>
    <submittedName>
        <fullName evidence="1">Uncharacterized protein</fullName>
    </submittedName>
</protein>
<keyword evidence="2" id="KW-1185">Reference proteome</keyword>
<sequence length="466" mass="51532">MSLTNDVLPSPAEPRKVAFGTVEATVDYTELRKVTPDKQPAYFDAIYRLLTKDQAAEVWSQVSTFKDDDRTWLAHALYLYAKNQAALPVAHDHQNSVARLVDRASTHTAMPGAQGDAFEREVLRVCGWVSAVVVAANLPLPLEMVTKLGLVYNPPGVDIDESGRPKVGPLKAAVLRDELIPTLRKVIDGQAAFWVPVKGTHLEPEPIDRIRKLADFVQNYVALRVRPYADAWEDGPYFDGFRYSDRLQSTWVLPAGPDKQFGYLLNRAQRVGWDRAHGELLTKANYDGSRPGDQEALGGLIKEALRADEVLAKEVFILIKHTGAHTGGVGNISIQPVFPTDQWNGGKADWRWRMIRTLVHELLHRLAHPAFTAKAEGIRHGQIIREGFVDLLTVDIYAKLWDEVQRSPSAASILLGGIDATTPPNRSFFEVGYGKAGESAATIRGLLSDDHVRAAFFLGATHLIGL</sequence>
<accession>A0ABV9E7H9</accession>
<dbReference type="RefSeq" id="WP_262847399.1">
    <property type="nucleotide sequence ID" value="NZ_JANZYP010000063.1"/>
</dbReference>
<dbReference type="EMBL" id="JBHSFN010000001">
    <property type="protein sequence ID" value="MFC4584845.1"/>
    <property type="molecule type" value="Genomic_DNA"/>
</dbReference>
<comment type="caution">
    <text evidence="1">The sequence shown here is derived from an EMBL/GenBank/DDBJ whole genome shotgun (WGS) entry which is preliminary data.</text>
</comment>
<dbReference type="Proteomes" id="UP001595891">
    <property type="component" value="Unassembled WGS sequence"/>
</dbReference>
<organism evidence="1 2">
    <name type="scientific">Sphaerisporangium corydalis</name>
    <dbReference type="NCBI Taxonomy" id="1441875"/>
    <lineage>
        <taxon>Bacteria</taxon>
        <taxon>Bacillati</taxon>
        <taxon>Actinomycetota</taxon>
        <taxon>Actinomycetes</taxon>
        <taxon>Streptosporangiales</taxon>
        <taxon>Streptosporangiaceae</taxon>
        <taxon>Sphaerisporangium</taxon>
    </lineage>
</organism>
<gene>
    <name evidence="1" type="ORF">ACFO8L_02085</name>
</gene>
<reference evidence="2" key="1">
    <citation type="journal article" date="2019" name="Int. J. Syst. Evol. Microbiol.">
        <title>The Global Catalogue of Microorganisms (GCM) 10K type strain sequencing project: providing services to taxonomists for standard genome sequencing and annotation.</title>
        <authorList>
            <consortium name="The Broad Institute Genomics Platform"/>
            <consortium name="The Broad Institute Genome Sequencing Center for Infectious Disease"/>
            <person name="Wu L."/>
            <person name="Ma J."/>
        </authorList>
    </citation>
    <scope>NUCLEOTIDE SEQUENCE [LARGE SCALE GENOMIC DNA]</scope>
    <source>
        <strain evidence="2">CCUG 49560</strain>
    </source>
</reference>
<evidence type="ECO:0000313" key="1">
    <source>
        <dbReference type="EMBL" id="MFC4584845.1"/>
    </source>
</evidence>
<name>A0ABV9E7H9_9ACTN</name>
<evidence type="ECO:0000313" key="2">
    <source>
        <dbReference type="Proteomes" id="UP001595891"/>
    </source>
</evidence>